<comment type="subcellular location">
    <subcellularLocation>
        <location evidence="1">Nucleus</location>
    </subcellularLocation>
</comment>
<evidence type="ECO:0000256" key="2">
    <source>
        <dbReference type="ARBA" id="ARBA00022499"/>
    </source>
</evidence>
<organism evidence="14 15">
    <name type="scientific">Paragonimus westermani</name>
    <dbReference type="NCBI Taxonomy" id="34504"/>
    <lineage>
        <taxon>Eukaryota</taxon>
        <taxon>Metazoa</taxon>
        <taxon>Spiralia</taxon>
        <taxon>Lophotrochozoa</taxon>
        <taxon>Platyhelminthes</taxon>
        <taxon>Trematoda</taxon>
        <taxon>Digenea</taxon>
        <taxon>Plagiorchiida</taxon>
        <taxon>Troglotremata</taxon>
        <taxon>Troglotrematidae</taxon>
        <taxon>Paragonimus</taxon>
    </lineage>
</organism>
<feature type="compositionally biased region" description="Polar residues" evidence="12">
    <location>
        <begin position="93"/>
        <end position="108"/>
    </location>
</feature>
<feature type="domain" description="C2H2-type" evidence="13">
    <location>
        <begin position="513"/>
        <end position="540"/>
    </location>
</feature>
<evidence type="ECO:0000256" key="6">
    <source>
        <dbReference type="ARBA" id="ARBA00022833"/>
    </source>
</evidence>
<dbReference type="Proteomes" id="UP000699462">
    <property type="component" value="Unassembled WGS sequence"/>
</dbReference>
<dbReference type="PROSITE" id="PS00028">
    <property type="entry name" value="ZINC_FINGER_C2H2_1"/>
    <property type="match status" value="2"/>
</dbReference>
<evidence type="ECO:0000256" key="5">
    <source>
        <dbReference type="ARBA" id="ARBA00022771"/>
    </source>
</evidence>
<name>A0A8T0DCZ0_9TREM</name>
<dbReference type="InterPro" id="IPR051497">
    <property type="entry name" value="Dev/Hematopoietic_TF"/>
</dbReference>
<dbReference type="Gene3D" id="3.30.160.60">
    <property type="entry name" value="Classic Zinc Finger"/>
    <property type="match status" value="2"/>
</dbReference>
<dbReference type="SUPFAM" id="SSF57667">
    <property type="entry name" value="beta-beta-alpha zinc fingers"/>
    <property type="match status" value="1"/>
</dbReference>
<evidence type="ECO:0000256" key="4">
    <source>
        <dbReference type="ARBA" id="ARBA00022737"/>
    </source>
</evidence>
<evidence type="ECO:0000256" key="7">
    <source>
        <dbReference type="ARBA" id="ARBA00022843"/>
    </source>
</evidence>
<dbReference type="OrthoDB" id="10046198at2759"/>
<evidence type="ECO:0000313" key="15">
    <source>
        <dbReference type="Proteomes" id="UP000699462"/>
    </source>
</evidence>
<sequence>MQQLPVLHPFQFTHKLQSTGTPNGNAIASAFTAVKSVHTLQKSRESETHIHSLPESLLGGLTVRPPAAWFPRSSWAGQLDDVSTLGTGDTRPSFASRNSGQDNPSRTSDCGTFHLGAFSHTFWPPEVLRGGWTTSNVGHLECQTDSNKSETTSNPFVQPFTHQWYANPSVRADEQGVLLSPIDLSAGNSTGELSDLHTEPPTPEENQLAASKEAGLCYGESNHSQGRISLPETEIQFRCAICGLRDFTACQLLNHLAAMHAMELYRMDSTDQSYSLSQSNEQRTAITSLSQVVPFHFKSTVCEPHYRHVNMMCSDELATRSASSGDPTLQHFIMKTQRESDLYSTFFQIYMQMSHLLRQQTLNGSTKEHNQANIRPGKPLSPIIPRPVLHTEGLCTQKIDKVELSDAVGKADMPSPDVHLQYLMQSRLNTPSETPTTPKISSKRNITYPLDSLIIQPHLRASIRDQSTHIQRKPYGPLFHNTRRDKCEFCGKIFRNCSNLTVHRRSHTGEKPYRCKLCPYACAQSSKLTRHMRTHGSPGTTGVELRCHFCHTPFLLNNTLERHMRKCGKTSRNMENLKLSLADPKEAQ</sequence>
<keyword evidence="15" id="KW-1185">Reference proteome</keyword>
<dbReference type="FunFam" id="3.30.160.60:FF:000046">
    <property type="entry name" value="Putative B-cell lymphoma/leukemia 11A"/>
    <property type="match status" value="1"/>
</dbReference>
<dbReference type="PANTHER" id="PTHR45993">
    <property type="entry name" value="B-CELL LYMPHOMA/LEUKEMIA 11"/>
    <property type="match status" value="1"/>
</dbReference>
<dbReference type="GO" id="GO:0006357">
    <property type="term" value="P:regulation of transcription by RNA polymerase II"/>
    <property type="evidence" value="ECO:0007669"/>
    <property type="project" value="TreeGrafter"/>
</dbReference>
<dbReference type="InterPro" id="IPR036236">
    <property type="entry name" value="Znf_C2H2_sf"/>
</dbReference>
<proteinExistence type="predicted"/>
<feature type="region of interest" description="Disordered" evidence="12">
    <location>
        <begin position="80"/>
        <end position="108"/>
    </location>
</feature>
<evidence type="ECO:0000256" key="9">
    <source>
        <dbReference type="ARBA" id="ARBA00023163"/>
    </source>
</evidence>
<keyword evidence="8" id="KW-0805">Transcription regulation</keyword>
<evidence type="ECO:0000256" key="12">
    <source>
        <dbReference type="SAM" id="MobiDB-lite"/>
    </source>
</evidence>
<feature type="domain" description="C2H2-type" evidence="13">
    <location>
        <begin position="485"/>
        <end position="512"/>
    </location>
</feature>
<dbReference type="Pfam" id="PF00096">
    <property type="entry name" value="zf-C2H2"/>
    <property type="match status" value="2"/>
</dbReference>
<dbReference type="SMART" id="SM00355">
    <property type="entry name" value="ZnF_C2H2"/>
    <property type="match status" value="4"/>
</dbReference>
<evidence type="ECO:0000256" key="11">
    <source>
        <dbReference type="PROSITE-ProRule" id="PRU00042"/>
    </source>
</evidence>
<dbReference type="PANTHER" id="PTHR45993:SF6">
    <property type="entry name" value="C2H2-TYPE DOMAIN-CONTAINING PROTEIN"/>
    <property type="match status" value="1"/>
</dbReference>
<dbReference type="FunFam" id="3.30.160.60:FF:001175">
    <property type="entry name" value="Zinc finger, C2H2 type"/>
    <property type="match status" value="1"/>
</dbReference>
<keyword evidence="4" id="KW-0677">Repeat</keyword>
<comment type="caution">
    <text evidence="14">The sequence shown here is derived from an EMBL/GenBank/DDBJ whole genome shotgun (WGS) entry which is preliminary data.</text>
</comment>
<evidence type="ECO:0000259" key="13">
    <source>
        <dbReference type="PROSITE" id="PS50157"/>
    </source>
</evidence>
<dbReference type="PROSITE" id="PS50157">
    <property type="entry name" value="ZINC_FINGER_C2H2_2"/>
    <property type="match status" value="2"/>
</dbReference>
<keyword evidence="9" id="KW-0804">Transcription</keyword>
<dbReference type="EMBL" id="JTDF01006376">
    <property type="protein sequence ID" value="KAF8565640.1"/>
    <property type="molecule type" value="Genomic_DNA"/>
</dbReference>
<keyword evidence="2" id="KW-1017">Isopeptide bond</keyword>
<evidence type="ECO:0000256" key="8">
    <source>
        <dbReference type="ARBA" id="ARBA00023015"/>
    </source>
</evidence>
<keyword evidence="5 11" id="KW-0863">Zinc-finger</keyword>
<evidence type="ECO:0000256" key="10">
    <source>
        <dbReference type="ARBA" id="ARBA00023242"/>
    </source>
</evidence>
<dbReference type="GO" id="GO:0000978">
    <property type="term" value="F:RNA polymerase II cis-regulatory region sequence-specific DNA binding"/>
    <property type="evidence" value="ECO:0007669"/>
    <property type="project" value="TreeGrafter"/>
</dbReference>
<dbReference type="GO" id="GO:0003700">
    <property type="term" value="F:DNA-binding transcription factor activity"/>
    <property type="evidence" value="ECO:0007669"/>
    <property type="project" value="TreeGrafter"/>
</dbReference>
<evidence type="ECO:0000313" key="14">
    <source>
        <dbReference type="EMBL" id="KAF8565640.1"/>
    </source>
</evidence>
<keyword evidence="7" id="KW-0832">Ubl conjugation</keyword>
<evidence type="ECO:0000256" key="1">
    <source>
        <dbReference type="ARBA" id="ARBA00004123"/>
    </source>
</evidence>
<dbReference type="AlphaFoldDB" id="A0A8T0DCZ0"/>
<accession>A0A8T0DCZ0</accession>
<keyword evidence="3" id="KW-0479">Metal-binding</keyword>
<dbReference type="InterPro" id="IPR013087">
    <property type="entry name" value="Znf_C2H2_type"/>
</dbReference>
<dbReference type="GO" id="GO:0005634">
    <property type="term" value="C:nucleus"/>
    <property type="evidence" value="ECO:0007669"/>
    <property type="project" value="UniProtKB-SubCell"/>
</dbReference>
<dbReference type="GO" id="GO:0008270">
    <property type="term" value="F:zinc ion binding"/>
    <property type="evidence" value="ECO:0007669"/>
    <property type="project" value="UniProtKB-KW"/>
</dbReference>
<keyword evidence="6" id="KW-0862">Zinc</keyword>
<reference evidence="14 15" key="1">
    <citation type="submission" date="2019-07" db="EMBL/GenBank/DDBJ databases">
        <title>Annotation for the trematode Paragonimus westermani.</title>
        <authorList>
            <person name="Choi Y.-J."/>
        </authorList>
    </citation>
    <scope>NUCLEOTIDE SEQUENCE [LARGE SCALE GENOMIC DNA]</scope>
    <source>
        <strain evidence="14">180907_Pwestermani</strain>
    </source>
</reference>
<protein>
    <recommendedName>
        <fullName evidence="13">C2H2-type domain-containing protein</fullName>
    </recommendedName>
</protein>
<keyword evidence="10" id="KW-0539">Nucleus</keyword>
<gene>
    <name evidence="14" type="ORF">P879_02473</name>
</gene>
<evidence type="ECO:0000256" key="3">
    <source>
        <dbReference type="ARBA" id="ARBA00022723"/>
    </source>
</evidence>